<evidence type="ECO:0000313" key="1">
    <source>
        <dbReference type="EMBL" id="AOT57511.1"/>
    </source>
</evidence>
<keyword evidence="2" id="KW-1185">Reference proteome</keyword>
<dbReference type="PATRIC" id="fig|285473.5.peg.323"/>
<protein>
    <recommendedName>
        <fullName evidence="3">Cyclase</fullName>
    </recommendedName>
</protein>
<dbReference type="GeneID" id="91401750"/>
<dbReference type="Proteomes" id="UP000095349">
    <property type="component" value="Chromosome"/>
</dbReference>
<proteinExistence type="predicted"/>
<evidence type="ECO:0008006" key="3">
    <source>
        <dbReference type="Google" id="ProtNLM"/>
    </source>
</evidence>
<sequence length="93" mass="10683">MYVLRVEHSVPEYEAWKRAFDGDPLGRGAVGVRAYRVMRPVGDPGRVLIDLDFDDREPAERMLIRLRELWSRLPAATPPPDGELTEVMETGRY</sequence>
<organism evidence="1 2">
    <name type="scientific">Streptomyces rubrolavendulae</name>
    <dbReference type="NCBI Taxonomy" id="285473"/>
    <lineage>
        <taxon>Bacteria</taxon>
        <taxon>Bacillati</taxon>
        <taxon>Actinomycetota</taxon>
        <taxon>Actinomycetes</taxon>
        <taxon>Kitasatosporales</taxon>
        <taxon>Streptomycetaceae</taxon>
        <taxon>Streptomyces</taxon>
    </lineage>
</organism>
<dbReference type="KEGG" id="srn:A4G23_00300"/>
<dbReference type="AlphaFoldDB" id="A0A1D8FWE1"/>
<dbReference type="RefSeq" id="WP_031133036.1">
    <property type="nucleotide sequence ID" value="NZ_CP017316.1"/>
</dbReference>
<name>A0A1D8FWE1_9ACTN</name>
<accession>A0A1D8FWE1</accession>
<gene>
    <name evidence="1" type="ORF">A4G23_00300</name>
</gene>
<evidence type="ECO:0000313" key="2">
    <source>
        <dbReference type="Proteomes" id="UP000095349"/>
    </source>
</evidence>
<reference evidence="1 2" key="1">
    <citation type="submission" date="2016-09" db="EMBL/GenBank/DDBJ databases">
        <title>Streptomyces rubrolavendulae MJM4426 Genome sequencing and assembly.</title>
        <authorList>
            <person name="Kim J.-G."/>
        </authorList>
    </citation>
    <scope>NUCLEOTIDE SEQUENCE [LARGE SCALE GENOMIC DNA]</scope>
    <source>
        <strain evidence="1 2">MJM4426</strain>
    </source>
</reference>
<dbReference type="OrthoDB" id="4578588at2"/>
<dbReference type="EMBL" id="CP017316">
    <property type="protein sequence ID" value="AOT57511.1"/>
    <property type="molecule type" value="Genomic_DNA"/>
</dbReference>